<dbReference type="AlphaFoldDB" id="A0A9N8HPK2"/>
<keyword evidence="3" id="KW-1185">Reference proteome</keyword>
<dbReference type="Proteomes" id="UP001153069">
    <property type="component" value="Unassembled WGS sequence"/>
</dbReference>
<feature type="chain" id="PRO_5040105064" evidence="1">
    <location>
        <begin position="33"/>
        <end position="100"/>
    </location>
</feature>
<organism evidence="2 3">
    <name type="scientific">Seminavis robusta</name>
    <dbReference type="NCBI Taxonomy" id="568900"/>
    <lineage>
        <taxon>Eukaryota</taxon>
        <taxon>Sar</taxon>
        <taxon>Stramenopiles</taxon>
        <taxon>Ochrophyta</taxon>
        <taxon>Bacillariophyta</taxon>
        <taxon>Bacillariophyceae</taxon>
        <taxon>Bacillariophycidae</taxon>
        <taxon>Naviculales</taxon>
        <taxon>Naviculaceae</taxon>
        <taxon>Seminavis</taxon>
    </lineage>
</organism>
<comment type="caution">
    <text evidence="2">The sequence shown here is derived from an EMBL/GenBank/DDBJ whole genome shotgun (WGS) entry which is preliminary data.</text>
</comment>
<gene>
    <name evidence="2" type="ORF">SEMRO_1099_G241090.1</name>
</gene>
<name>A0A9N8HPK2_9STRA</name>
<sequence>MATMIPSSKSMHLPRLALLAILLCSSLHFSLAGRIPTTRTYVRGRSRGTVSLRHRSLLHPMHHGHGGTSYLGCLNYTDTELSSEWKFSGNAPDCSYVSYG</sequence>
<evidence type="ECO:0000313" key="3">
    <source>
        <dbReference type="Proteomes" id="UP001153069"/>
    </source>
</evidence>
<proteinExistence type="predicted"/>
<reference evidence="2" key="1">
    <citation type="submission" date="2020-06" db="EMBL/GenBank/DDBJ databases">
        <authorList>
            <consortium name="Plant Systems Biology data submission"/>
        </authorList>
    </citation>
    <scope>NUCLEOTIDE SEQUENCE</scope>
    <source>
        <strain evidence="2">D6</strain>
    </source>
</reference>
<feature type="signal peptide" evidence="1">
    <location>
        <begin position="1"/>
        <end position="32"/>
    </location>
</feature>
<evidence type="ECO:0000256" key="1">
    <source>
        <dbReference type="SAM" id="SignalP"/>
    </source>
</evidence>
<keyword evidence="1" id="KW-0732">Signal</keyword>
<protein>
    <submittedName>
        <fullName evidence="2">Uncharacterized protein</fullName>
    </submittedName>
</protein>
<evidence type="ECO:0000313" key="2">
    <source>
        <dbReference type="EMBL" id="CAB9520392.1"/>
    </source>
</evidence>
<accession>A0A9N8HPK2</accession>
<dbReference type="EMBL" id="CAICTM010001097">
    <property type="protein sequence ID" value="CAB9520392.1"/>
    <property type="molecule type" value="Genomic_DNA"/>
</dbReference>